<evidence type="ECO:0000313" key="4">
    <source>
        <dbReference type="EMBL" id="PNY27514.1"/>
    </source>
</evidence>
<dbReference type="PANTHER" id="PTHR28063">
    <property type="entry name" value="RNA POLYMERASE II NUCLEAR LOCALIZATION PROTEIN IWR1"/>
    <property type="match status" value="1"/>
</dbReference>
<dbReference type="InterPro" id="IPR040150">
    <property type="entry name" value="Iwr1"/>
</dbReference>
<feature type="compositionally biased region" description="Basic residues" evidence="2">
    <location>
        <begin position="142"/>
        <end position="151"/>
    </location>
</feature>
<feature type="compositionally biased region" description="Low complexity" evidence="2">
    <location>
        <begin position="82"/>
        <end position="93"/>
    </location>
</feature>
<organism evidence="4 5">
    <name type="scientific">Tolypocladium capitatum</name>
    <dbReference type="NCBI Taxonomy" id="45235"/>
    <lineage>
        <taxon>Eukaryota</taxon>
        <taxon>Fungi</taxon>
        <taxon>Dikarya</taxon>
        <taxon>Ascomycota</taxon>
        <taxon>Pezizomycotina</taxon>
        <taxon>Sordariomycetes</taxon>
        <taxon>Hypocreomycetidae</taxon>
        <taxon>Hypocreales</taxon>
        <taxon>Ophiocordycipitaceae</taxon>
        <taxon>Tolypocladium</taxon>
    </lineage>
</organism>
<feature type="compositionally biased region" description="Low complexity" evidence="2">
    <location>
        <begin position="152"/>
        <end position="162"/>
    </location>
</feature>
<feature type="compositionally biased region" description="Acidic residues" evidence="2">
    <location>
        <begin position="335"/>
        <end position="349"/>
    </location>
</feature>
<reference evidence="4 5" key="1">
    <citation type="submission" date="2017-08" db="EMBL/GenBank/DDBJ databases">
        <title>Harnessing the power of phylogenomics to disentangle the directionality and signatures of interkingdom host jumping in the parasitic fungal genus Tolypocladium.</title>
        <authorList>
            <person name="Quandt C.A."/>
            <person name="Patterson W."/>
            <person name="Spatafora J.W."/>
        </authorList>
    </citation>
    <scope>NUCLEOTIDE SEQUENCE [LARGE SCALE GENOMIC DNA]</scope>
    <source>
        <strain evidence="4 5">CBS 113982</strain>
    </source>
</reference>
<dbReference type="EMBL" id="NRSZ01000394">
    <property type="protein sequence ID" value="PNY27514.1"/>
    <property type="molecule type" value="Genomic_DNA"/>
</dbReference>
<dbReference type="OrthoDB" id="6255506at2759"/>
<protein>
    <recommendedName>
        <fullName evidence="3">Transcription factor Iwr1 domain-containing protein</fullName>
    </recommendedName>
</protein>
<evidence type="ECO:0000256" key="1">
    <source>
        <dbReference type="ARBA" id="ARBA00010218"/>
    </source>
</evidence>
<proteinExistence type="inferred from homology"/>
<keyword evidence="5" id="KW-1185">Reference proteome</keyword>
<feature type="compositionally biased region" description="Basic and acidic residues" evidence="2">
    <location>
        <begin position="401"/>
        <end position="411"/>
    </location>
</feature>
<dbReference type="GO" id="GO:0005737">
    <property type="term" value="C:cytoplasm"/>
    <property type="evidence" value="ECO:0007669"/>
    <property type="project" value="TreeGrafter"/>
</dbReference>
<dbReference type="Proteomes" id="UP000236621">
    <property type="component" value="Unassembled WGS sequence"/>
</dbReference>
<feature type="compositionally biased region" description="Acidic residues" evidence="2">
    <location>
        <begin position="358"/>
        <end position="367"/>
    </location>
</feature>
<feature type="compositionally biased region" description="Basic and acidic residues" evidence="2">
    <location>
        <begin position="163"/>
        <end position="182"/>
    </location>
</feature>
<comment type="caution">
    <text evidence="4">The sequence shown here is derived from an EMBL/GenBank/DDBJ whole genome shotgun (WGS) entry which is preliminary data.</text>
</comment>
<feature type="region of interest" description="Disordered" evidence="2">
    <location>
        <begin position="27"/>
        <end position="208"/>
    </location>
</feature>
<dbReference type="PANTHER" id="PTHR28063:SF1">
    <property type="entry name" value="RNA POLYMERASE II NUCLEAR LOCALIZATION PROTEIN IWR1"/>
    <property type="match status" value="1"/>
</dbReference>
<dbReference type="Pfam" id="PF08574">
    <property type="entry name" value="Iwr1"/>
    <property type="match status" value="1"/>
</dbReference>
<feature type="domain" description="Transcription factor Iwr1" evidence="3">
    <location>
        <begin position="292"/>
        <end position="362"/>
    </location>
</feature>
<dbReference type="GO" id="GO:0006606">
    <property type="term" value="P:protein import into nucleus"/>
    <property type="evidence" value="ECO:0007669"/>
    <property type="project" value="InterPro"/>
</dbReference>
<sequence length="430" mass="48294">MSIPPQLIRVKRKRVVEETPVTFLQFDGSQKRHRSGHWAYQRRDPKVVPTPRALGDRPVIHVSRPRPEGASPPTERLHKAQSSVDSVVSRSSSQATTSGLPEPRRFHVSRSTLAASRGQAPKAAGVSKKERYAPAIFVERSRQRKAPRPRRSLAALQTAAQQLHHEPRKEDGVSSDAVEQKQLKRPGTTKKAPDPQIDAPTRAPLPASLMNRHNEDMDKIALDMNQWVLDEIGANLHSMEQEKQQSAKAKFKPKAPIKRYQERHPELAPAPQADEPMGVTMSDATEDEGDDDEWIIEEYVRIPANTVALDVSPSDIGVLVLDDEEEDLLFFGPSPDEDDNLDEDDEDENAENHYAADYPEDEVESDDEYGRQPYGYRNGNASDDEEFGNVHYSNDEDDHDEALFKGDAGDGDDARIARIRAYMKRNSAFE</sequence>
<name>A0A2K3QJ06_9HYPO</name>
<dbReference type="AlphaFoldDB" id="A0A2K3QJ06"/>
<evidence type="ECO:0000256" key="2">
    <source>
        <dbReference type="SAM" id="MobiDB-lite"/>
    </source>
</evidence>
<gene>
    <name evidence="4" type="ORF">TCAP_02561</name>
</gene>
<evidence type="ECO:0000313" key="5">
    <source>
        <dbReference type="Proteomes" id="UP000236621"/>
    </source>
</evidence>
<comment type="similarity">
    <text evidence="1">Belongs to the IWR1/SLC7A6OS family.</text>
</comment>
<dbReference type="InterPro" id="IPR013883">
    <property type="entry name" value="TF_Iwr1_dom"/>
</dbReference>
<accession>A0A2K3QJ06</accession>
<feature type="region of interest" description="Disordered" evidence="2">
    <location>
        <begin position="329"/>
        <end position="411"/>
    </location>
</feature>
<evidence type="ECO:0000259" key="3">
    <source>
        <dbReference type="Pfam" id="PF08574"/>
    </source>
</evidence>
<feature type="region of interest" description="Disordered" evidence="2">
    <location>
        <begin position="264"/>
        <end position="288"/>
    </location>
</feature>